<comment type="caution">
    <text evidence="1">The sequence shown here is derived from an EMBL/GenBank/DDBJ whole genome shotgun (WGS) entry which is preliminary data.</text>
</comment>
<protein>
    <submittedName>
        <fullName evidence="1">Uncharacterized protein</fullName>
    </submittedName>
</protein>
<dbReference type="EMBL" id="QUAL01000190">
    <property type="protein sequence ID" value="RIQ18240.1"/>
    <property type="molecule type" value="Genomic_DNA"/>
</dbReference>
<organism evidence="1 2">
    <name type="scientific">Jiangella rhizosphaerae</name>
    <dbReference type="NCBI Taxonomy" id="2293569"/>
    <lineage>
        <taxon>Bacteria</taxon>
        <taxon>Bacillati</taxon>
        <taxon>Actinomycetota</taxon>
        <taxon>Actinomycetes</taxon>
        <taxon>Jiangellales</taxon>
        <taxon>Jiangellaceae</taxon>
        <taxon>Jiangella</taxon>
    </lineage>
</organism>
<proteinExistence type="predicted"/>
<evidence type="ECO:0000313" key="2">
    <source>
        <dbReference type="Proteomes" id="UP000284057"/>
    </source>
</evidence>
<gene>
    <name evidence="1" type="ORF">DY240_21705</name>
</gene>
<evidence type="ECO:0000313" key="1">
    <source>
        <dbReference type="EMBL" id="RIQ18240.1"/>
    </source>
</evidence>
<accession>A0A418KKW4</accession>
<name>A0A418KKW4_9ACTN</name>
<sequence length="212" mass="22031">MSTMRVLVSEAAPGDAVEVLGRLRAAGHTVVTCRGGARCPLAVDGTCPLADGLVDVVVHVRARPGALSDHDRPFQCGVVAGVPTVLCGYPAAEGPWSRAEAHCSPAGIVAAVGNAARPTSGAARRRVEKAVAEVLRPHRLPPPRRVDITVDHSVVGVSLTFDRRLPVIVREQLRPAVRSALAAFSPYWAYARVAVLADVPATAGPGAGRPAE</sequence>
<dbReference type="Proteomes" id="UP000284057">
    <property type="component" value="Unassembled WGS sequence"/>
</dbReference>
<reference evidence="1 2" key="1">
    <citation type="submission" date="2018-09" db="EMBL/GenBank/DDBJ databases">
        <title>Isolation, diversity and antifungal activity of actinobacteria from wheat.</title>
        <authorList>
            <person name="Han C."/>
        </authorList>
    </citation>
    <scope>NUCLEOTIDE SEQUENCE [LARGE SCALE GENOMIC DNA]</scope>
    <source>
        <strain evidence="1 2">NEAU-YY265</strain>
    </source>
</reference>
<keyword evidence="2" id="KW-1185">Reference proteome</keyword>
<dbReference type="AlphaFoldDB" id="A0A418KKW4"/>